<evidence type="ECO:0000313" key="10">
    <source>
        <dbReference type="Proteomes" id="UP000219621"/>
    </source>
</evidence>
<evidence type="ECO:0000256" key="1">
    <source>
        <dbReference type="ARBA" id="ARBA00007092"/>
    </source>
</evidence>
<feature type="active site" evidence="5">
    <location>
        <position position="108"/>
    </location>
</feature>
<organism evidence="9 10">
    <name type="scientific">Caenispirillum bisanense</name>
    <dbReference type="NCBI Taxonomy" id="414052"/>
    <lineage>
        <taxon>Bacteria</taxon>
        <taxon>Pseudomonadati</taxon>
        <taxon>Pseudomonadota</taxon>
        <taxon>Alphaproteobacteria</taxon>
        <taxon>Rhodospirillales</taxon>
        <taxon>Novispirillaceae</taxon>
        <taxon>Caenispirillum</taxon>
    </lineage>
</organism>
<evidence type="ECO:0000256" key="6">
    <source>
        <dbReference type="PIRSR" id="PIRSR604808-2"/>
    </source>
</evidence>
<dbReference type="InterPro" id="IPR005135">
    <property type="entry name" value="Endo/exonuclease/phosphatase"/>
</dbReference>
<keyword evidence="3" id="KW-0378">Hydrolase</keyword>
<feature type="binding site" evidence="6">
    <location>
        <position position="35"/>
    </location>
    <ligand>
        <name>Mg(2+)</name>
        <dbReference type="ChEBI" id="CHEBI:18420"/>
        <label>1</label>
    </ligand>
</feature>
<dbReference type="PANTHER" id="PTHR43250:SF2">
    <property type="entry name" value="EXODEOXYRIBONUCLEASE III"/>
    <property type="match status" value="1"/>
</dbReference>
<dbReference type="GO" id="GO:0008311">
    <property type="term" value="F:double-stranded DNA 3'-5' DNA exonuclease activity"/>
    <property type="evidence" value="ECO:0007669"/>
    <property type="project" value="InterPro"/>
</dbReference>
<dbReference type="SUPFAM" id="SSF56219">
    <property type="entry name" value="DNase I-like"/>
    <property type="match status" value="1"/>
</dbReference>
<comment type="similarity">
    <text evidence="1">Belongs to the DNA repair enzymes AP/ExoA family.</text>
</comment>
<dbReference type="OrthoDB" id="9803914at2"/>
<evidence type="ECO:0000256" key="4">
    <source>
        <dbReference type="ARBA" id="ARBA00022842"/>
    </source>
</evidence>
<feature type="binding site" evidence="6">
    <location>
        <position position="8"/>
    </location>
    <ligand>
        <name>Mg(2+)</name>
        <dbReference type="ChEBI" id="CHEBI:18420"/>
        <label>1</label>
    </ligand>
</feature>
<dbReference type="Proteomes" id="UP000219621">
    <property type="component" value="Unassembled WGS sequence"/>
</dbReference>
<evidence type="ECO:0000259" key="8">
    <source>
        <dbReference type="Pfam" id="PF03372"/>
    </source>
</evidence>
<dbReference type="RefSeq" id="WP_097281523.1">
    <property type="nucleotide sequence ID" value="NZ_OCNJ01000016.1"/>
</dbReference>
<evidence type="ECO:0000256" key="3">
    <source>
        <dbReference type="ARBA" id="ARBA00022801"/>
    </source>
</evidence>
<dbReference type="InterPro" id="IPR037493">
    <property type="entry name" value="ExoIII-like"/>
</dbReference>
<dbReference type="Pfam" id="PF03372">
    <property type="entry name" value="Exo_endo_phos"/>
    <property type="match status" value="1"/>
</dbReference>
<evidence type="ECO:0000256" key="5">
    <source>
        <dbReference type="PIRSR" id="PIRSR604808-1"/>
    </source>
</evidence>
<dbReference type="EMBL" id="OCNJ01000016">
    <property type="protein sequence ID" value="SOE01142.1"/>
    <property type="molecule type" value="Genomic_DNA"/>
</dbReference>
<dbReference type="Gene3D" id="3.60.10.10">
    <property type="entry name" value="Endonuclease/exonuclease/phosphatase"/>
    <property type="match status" value="1"/>
</dbReference>
<feature type="site" description="Interaction with DNA substrate" evidence="7">
    <location>
        <position position="251"/>
    </location>
</feature>
<dbReference type="NCBIfam" id="TIGR00633">
    <property type="entry name" value="xth"/>
    <property type="match status" value="1"/>
</dbReference>
<dbReference type="AlphaFoldDB" id="A0A286H0A2"/>
<evidence type="ECO:0000256" key="7">
    <source>
        <dbReference type="PIRSR" id="PIRSR604808-3"/>
    </source>
</evidence>
<sequence length="260" mass="29643">MLKIAAWNVNSIKARLPKLTDWLAEAQPDVALLQEIKTVDDGFPLMEIRAAGYEHCAVCGQKSYNGVAILSRHPLTEVRRGLPGEPEDQQARYVEAVVDGRIRVASVYVPNGNPVDTEKFPYKLRWMENLRLHVQRLLTESDMPLLVGGDYNVCPTDDDVYDPDGWSNDALCRPESRAAFRALLWLGLTDTYRTLHPEPHRYTFWDYQQGAWQRDLGLRIDHLLLDGRALDRVRACVIDKGPRGREKASDHTPIWAEIEV</sequence>
<gene>
    <name evidence="9" type="ORF">SAMN05421508_11639</name>
</gene>
<feature type="binding site" evidence="6">
    <location>
        <position position="150"/>
    </location>
    <ligand>
        <name>Mg(2+)</name>
        <dbReference type="ChEBI" id="CHEBI:18420"/>
        <label>1</label>
    </ligand>
</feature>
<feature type="binding site" evidence="6">
    <location>
        <position position="250"/>
    </location>
    <ligand>
        <name>Mg(2+)</name>
        <dbReference type="ChEBI" id="CHEBI:18420"/>
        <label>1</label>
    </ligand>
</feature>
<proteinExistence type="inferred from homology"/>
<keyword evidence="2 6" id="KW-0479">Metal-binding</keyword>
<feature type="active site" description="Proton donor/acceptor" evidence="5">
    <location>
        <position position="150"/>
    </location>
</feature>
<feature type="binding site" evidence="6">
    <location>
        <position position="152"/>
    </location>
    <ligand>
        <name>Mg(2+)</name>
        <dbReference type="ChEBI" id="CHEBI:18420"/>
        <label>1</label>
    </ligand>
</feature>
<reference evidence="10" key="1">
    <citation type="submission" date="2017-09" db="EMBL/GenBank/DDBJ databases">
        <authorList>
            <person name="Varghese N."/>
            <person name="Submissions S."/>
        </authorList>
    </citation>
    <scope>NUCLEOTIDE SEQUENCE [LARGE SCALE GENOMIC DNA]</scope>
    <source>
        <strain evidence="10">USBA 140</strain>
    </source>
</reference>
<keyword evidence="10" id="KW-1185">Reference proteome</keyword>
<dbReference type="InterPro" id="IPR004808">
    <property type="entry name" value="AP_endonuc_1"/>
</dbReference>
<dbReference type="CDD" id="cd09086">
    <property type="entry name" value="ExoIII-like_AP-endo"/>
    <property type="match status" value="1"/>
</dbReference>
<feature type="site" description="Important for catalytic activity" evidence="7">
    <location>
        <position position="221"/>
    </location>
</feature>
<name>A0A286H0A2_9PROT</name>
<evidence type="ECO:0000313" key="9">
    <source>
        <dbReference type="EMBL" id="SOE01142.1"/>
    </source>
</evidence>
<dbReference type="InterPro" id="IPR036691">
    <property type="entry name" value="Endo/exonu/phosph_ase_sf"/>
</dbReference>
<dbReference type="GO" id="GO:0006281">
    <property type="term" value="P:DNA repair"/>
    <property type="evidence" value="ECO:0007669"/>
    <property type="project" value="InterPro"/>
</dbReference>
<protein>
    <submittedName>
        <fullName evidence="9">Exodeoxyribonuclease-3</fullName>
    </submittedName>
</protein>
<dbReference type="GO" id="GO:0046872">
    <property type="term" value="F:metal ion binding"/>
    <property type="evidence" value="ECO:0007669"/>
    <property type="project" value="UniProtKB-KW"/>
</dbReference>
<accession>A0A286H0A2</accession>
<keyword evidence="6" id="KW-0464">Manganese</keyword>
<feature type="domain" description="Endonuclease/exonuclease/phosphatase" evidence="8">
    <location>
        <begin position="6"/>
        <end position="251"/>
    </location>
</feature>
<dbReference type="NCBIfam" id="TIGR00195">
    <property type="entry name" value="exoDNase_III"/>
    <property type="match status" value="1"/>
</dbReference>
<evidence type="ECO:0000256" key="2">
    <source>
        <dbReference type="ARBA" id="ARBA00022723"/>
    </source>
</evidence>
<feature type="active site" description="Proton acceptor" evidence="5">
    <location>
        <position position="251"/>
    </location>
</feature>
<keyword evidence="4 6" id="KW-0460">Magnesium</keyword>
<dbReference type="PANTHER" id="PTHR43250">
    <property type="entry name" value="EXODEOXYRIBONUCLEASE III"/>
    <property type="match status" value="1"/>
</dbReference>
<dbReference type="PROSITE" id="PS51435">
    <property type="entry name" value="AP_NUCLEASE_F1_4"/>
    <property type="match status" value="1"/>
</dbReference>
<feature type="site" description="Transition state stabilizer" evidence="7">
    <location>
        <position position="152"/>
    </location>
</feature>
<feature type="binding site" evidence="6">
    <location>
        <position position="251"/>
    </location>
    <ligand>
        <name>Mg(2+)</name>
        <dbReference type="ChEBI" id="CHEBI:18420"/>
        <label>1</label>
    </ligand>
</feature>
<comment type="cofactor">
    <cofactor evidence="6">
        <name>Mg(2+)</name>
        <dbReference type="ChEBI" id="CHEBI:18420"/>
    </cofactor>
    <cofactor evidence="6">
        <name>Mn(2+)</name>
        <dbReference type="ChEBI" id="CHEBI:29035"/>
    </cofactor>
    <text evidence="6">Probably binds two magnesium or manganese ions per subunit.</text>
</comment>